<accession>A0A6J6L7M3</accession>
<protein>
    <submittedName>
        <fullName evidence="1">Unannotated protein</fullName>
    </submittedName>
</protein>
<gene>
    <name evidence="1" type="ORF">UFOPK2166_01130</name>
</gene>
<sequence length="79" mass="8814">MANAAKKLYFVDFETLARAAPIAQAPPTQFVLNLFCRDIKPGRQTLNDDHESLSVAFACGEVTQHAYRLPLANSRPWPI</sequence>
<evidence type="ECO:0000313" key="1">
    <source>
        <dbReference type="EMBL" id="CAB4656604.1"/>
    </source>
</evidence>
<name>A0A6J6L7M3_9ZZZZ</name>
<organism evidence="1">
    <name type="scientific">freshwater metagenome</name>
    <dbReference type="NCBI Taxonomy" id="449393"/>
    <lineage>
        <taxon>unclassified sequences</taxon>
        <taxon>metagenomes</taxon>
        <taxon>ecological metagenomes</taxon>
    </lineage>
</organism>
<dbReference type="EMBL" id="CAEZWB010000180">
    <property type="protein sequence ID" value="CAB4656604.1"/>
    <property type="molecule type" value="Genomic_DNA"/>
</dbReference>
<dbReference type="AlphaFoldDB" id="A0A6J6L7M3"/>
<proteinExistence type="predicted"/>
<reference evidence="1" key="1">
    <citation type="submission" date="2020-05" db="EMBL/GenBank/DDBJ databases">
        <authorList>
            <person name="Chiriac C."/>
            <person name="Salcher M."/>
            <person name="Ghai R."/>
            <person name="Kavagutti S V."/>
        </authorList>
    </citation>
    <scope>NUCLEOTIDE SEQUENCE</scope>
</reference>